<dbReference type="InterPro" id="IPR036388">
    <property type="entry name" value="WH-like_DNA-bd_sf"/>
</dbReference>
<dbReference type="RefSeq" id="WP_011826124.1">
    <property type="nucleotide sequence ID" value="NC_008820.1"/>
</dbReference>
<dbReference type="KEGG" id="pmf:P9303_14841"/>
<gene>
    <name evidence="7" type="ordered locus">P9303_14841</name>
</gene>
<dbReference type="SUPFAM" id="SSF88659">
    <property type="entry name" value="Sigma3 and sigma4 domains of RNA polymerase sigma factors"/>
    <property type="match status" value="1"/>
</dbReference>
<dbReference type="GO" id="GO:0003677">
    <property type="term" value="F:DNA binding"/>
    <property type="evidence" value="ECO:0007669"/>
    <property type="project" value="UniProtKB-KW"/>
</dbReference>
<evidence type="ECO:0000256" key="4">
    <source>
        <dbReference type="ARBA" id="ARBA00023163"/>
    </source>
</evidence>
<dbReference type="BioCyc" id="PMAR59922:G1G80-1284-MONOMER"/>
<dbReference type="Proteomes" id="UP000002274">
    <property type="component" value="Chromosome"/>
</dbReference>
<feature type="domain" description="RNA polymerase sigma factor 70 region 4 type 2" evidence="6">
    <location>
        <begin position="154"/>
        <end position="206"/>
    </location>
</feature>
<dbReference type="Pfam" id="PF04542">
    <property type="entry name" value="Sigma70_r2"/>
    <property type="match status" value="1"/>
</dbReference>
<evidence type="ECO:0000313" key="8">
    <source>
        <dbReference type="Proteomes" id="UP000002274"/>
    </source>
</evidence>
<dbReference type="GO" id="GO:0006352">
    <property type="term" value="P:DNA-templated transcription initiation"/>
    <property type="evidence" value="ECO:0007669"/>
    <property type="project" value="InterPro"/>
</dbReference>
<dbReference type="NCBIfam" id="TIGR02937">
    <property type="entry name" value="sigma70-ECF"/>
    <property type="match status" value="1"/>
</dbReference>
<dbReference type="STRING" id="59922.P9303_14841"/>
<evidence type="ECO:0000256" key="2">
    <source>
        <dbReference type="ARBA" id="ARBA00023082"/>
    </source>
</evidence>
<accession>A2C9S0</accession>
<keyword evidence="4" id="KW-0804">Transcription</keyword>
<evidence type="ECO:0000313" key="7">
    <source>
        <dbReference type="EMBL" id="ABM78230.1"/>
    </source>
</evidence>
<dbReference type="SUPFAM" id="SSF88946">
    <property type="entry name" value="Sigma2 domain of RNA polymerase sigma factors"/>
    <property type="match status" value="1"/>
</dbReference>
<keyword evidence="3" id="KW-0238">DNA-binding</keyword>
<dbReference type="InterPro" id="IPR014284">
    <property type="entry name" value="RNA_pol_sigma-70_dom"/>
</dbReference>
<dbReference type="PANTHER" id="PTHR30385">
    <property type="entry name" value="SIGMA FACTOR F FLAGELLAR"/>
    <property type="match status" value="1"/>
</dbReference>
<dbReference type="Gene3D" id="1.10.10.10">
    <property type="entry name" value="Winged helix-like DNA-binding domain superfamily/Winged helix DNA-binding domain"/>
    <property type="match status" value="1"/>
</dbReference>
<organism evidence="7 8">
    <name type="scientific">Prochlorococcus marinus (strain MIT 9303)</name>
    <dbReference type="NCBI Taxonomy" id="59922"/>
    <lineage>
        <taxon>Bacteria</taxon>
        <taxon>Bacillati</taxon>
        <taxon>Cyanobacteriota</taxon>
        <taxon>Cyanophyceae</taxon>
        <taxon>Synechococcales</taxon>
        <taxon>Prochlorococcaceae</taxon>
        <taxon>Prochlorococcus</taxon>
    </lineage>
</organism>
<feature type="domain" description="RNA polymerase sigma-70 region 2" evidence="5">
    <location>
        <begin position="12"/>
        <end position="78"/>
    </location>
</feature>
<dbReference type="Gene3D" id="1.10.1740.10">
    <property type="match status" value="1"/>
</dbReference>
<dbReference type="InterPro" id="IPR013249">
    <property type="entry name" value="RNA_pol_sigma70_r4_t2"/>
</dbReference>
<evidence type="ECO:0000259" key="6">
    <source>
        <dbReference type="Pfam" id="PF08281"/>
    </source>
</evidence>
<dbReference type="InterPro" id="IPR007627">
    <property type="entry name" value="RNA_pol_sigma70_r2"/>
</dbReference>
<dbReference type="PANTHER" id="PTHR30385:SF4">
    <property type="entry name" value="RNA POLYMERASE SIGMA-E FACTOR"/>
    <property type="match status" value="1"/>
</dbReference>
<evidence type="ECO:0000256" key="3">
    <source>
        <dbReference type="ARBA" id="ARBA00023125"/>
    </source>
</evidence>
<sequence length="237" mass="27046">MNEKLKRRNKQIEEHLQLVRPIALHYAFRTGQDKEDLTQVGMLGLIRAAQFFQSSKSVPFAAFAKPHIRGAILHYLRDSLGPVKIPRRLEERAQALLRDSTLMDSASFIEKLSAVDRTAIESYKQKGRWYPLDHQFITADKDQWSELVDKERNRMLMNALEKLDCQEFAVVDHVVLRGESLRSTASYLGISCMTVQRRVKRALRRLAVDCAELSPDAVSPLRQQAFDPSGSVAPRSL</sequence>
<protein>
    <submittedName>
        <fullName evidence="7">Uncharacterized protein</fullName>
    </submittedName>
</protein>
<keyword evidence="2" id="KW-0731">Sigma factor</keyword>
<proteinExistence type="predicted"/>
<name>A2C9S0_PROM3</name>
<reference evidence="7 8" key="1">
    <citation type="journal article" date="2007" name="PLoS Genet.">
        <title>Patterns and implications of gene gain and loss in the evolution of Prochlorococcus.</title>
        <authorList>
            <person name="Kettler G.C."/>
            <person name="Martiny A.C."/>
            <person name="Huang K."/>
            <person name="Zucker J."/>
            <person name="Coleman M.L."/>
            <person name="Rodrigue S."/>
            <person name="Chen F."/>
            <person name="Lapidus A."/>
            <person name="Ferriera S."/>
            <person name="Johnson J."/>
            <person name="Steglich C."/>
            <person name="Church G.M."/>
            <person name="Richardson P."/>
            <person name="Chisholm S.W."/>
        </authorList>
    </citation>
    <scope>NUCLEOTIDE SEQUENCE [LARGE SCALE GENOMIC DNA]</scope>
    <source>
        <strain evidence="7 8">MIT 9303</strain>
    </source>
</reference>
<dbReference type="InterPro" id="IPR013324">
    <property type="entry name" value="RNA_pol_sigma_r3/r4-like"/>
</dbReference>
<dbReference type="AlphaFoldDB" id="A2C9S0"/>
<dbReference type="Pfam" id="PF08281">
    <property type="entry name" value="Sigma70_r4_2"/>
    <property type="match status" value="1"/>
</dbReference>
<keyword evidence="1" id="KW-0805">Transcription regulation</keyword>
<dbReference type="InterPro" id="IPR013325">
    <property type="entry name" value="RNA_pol_sigma_r2"/>
</dbReference>
<dbReference type="EMBL" id="CP000554">
    <property type="protein sequence ID" value="ABM78230.1"/>
    <property type="molecule type" value="Genomic_DNA"/>
</dbReference>
<evidence type="ECO:0000256" key="1">
    <source>
        <dbReference type="ARBA" id="ARBA00023015"/>
    </source>
</evidence>
<dbReference type="GO" id="GO:0016987">
    <property type="term" value="F:sigma factor activity"/>
    <property type="evidence" value="ECO:0007669"/>
    <property type="project" value="UniProtKB-KW"/>
</dbReference>
<dbReference type="HOGENOM" id="CLU_014793_8_2_3"/>
<evidence type="ECO:0000259" key="5">
    <source>
        <dbReference type="Pfam" id="PF04542"/>
    </source>
</evidence>